<evidence type="ECO:0000256" key="1">
    <source>
        <dbReference type="SAM" id="MobiDB-lite"/>
    </source>
</evidence>
<comment type="caution">
    <text evidence="3">The sequence shown here is derived from an EMBL/GenBank/DDBJ whole genome shotgun (WGS) entry which is preliminary data.</text>
</comment>
<dbReference type="EMBL" id="QNRM01000002">
    <property type="protein sequence ID" value="RBP22322.1"/>
    <property type="molecule type" value="Genomic_DNA"/>
</dbReference>
<keyword evidence="4" id="KW-1185">Reference proteome</keyword>
<dbReference type="SUPFAM" id="SSF53474">
    <property type="entry name" value="alpha/beta-Hydrolases"/>
    <property type="match status" value="1"/>
</dbReference>
<dbReference type="Pfam" id="PF12146">
    <property type="entry name" value="Hydrolase_4"/>
    <property type="match status" value="1"/>
</dbReference>
<evidence type="ECO:0000313" key="4">
    <source>
        <dbReference type="Proteomes" id="UP000252124"/>
    </source>
</evidence>
<dbReference type="InterPro" id="IPR022742">
    <property type="entry name" value="Hydrolase_4"/>
</dbReference>
<accession>A0ABX9GD85</accession>
<dbReference type="Gene3D" id="3.40.50.1820">
    <property type="entry name" value="alpha/beta hydrolase"/>
    <property type="match status" value="1"/>
</dbReference>
<organism evidence="3 4">
    <name type="scientific">Achromobacter marplatensis</name>
    <dbReference type="NCBI Taxonomy" id="470868"/>
    <lineage>
        <taxon>Bacteria</taxon>
        <taxon>Pseudomonadati</taxon>
        <taxon>Pseudomonadota</taxon>
        <taxon>Betaproteobacteria</taxon>
        <taxon>Burkholderiales</taxon>
        <taxon>Alcaligenaceae</taxon>
        <taxon>Achromobacter</taxon>
    </lineage>
</organism>
<feature type="compositionally biased region" description="Low complexity" evidence="1">
    <location>
        <begin position="254"/>
        <end position="272"/>
    </location>
</feature>
<gene>
    <name evidence="3" type="ORF">DFP87_10257</name>
</gene>
<feature type="domain" description="Serine aminopeptidase S33" evidence="2">
    <location>
        <begin position="5"/>
        <end position="218"/>
    </location>
</feature>
<sequence>MGALHKVLARAGVETHGVTLPGHAGQPEDLLDVRVEDWMAVVTQRYRELCGQYEVVHVIGMCLGALLAVELCKRESHTRGALVVLSAPVFLDGWSTPWYRGLRYLLYHVPGVPRRIRVQEEDPYGVKSELVRAFIKAGFARGDGFHYQWVPLACVRQVDRLRGMVQQGLEHLDCPTLIMHAEEDELTSPRSARFLGSRIPGATVVMLQDSYHMICVDHERDRVMRDVLAFLGRDPDLVRVRKRPAAADAGVPAQAAAGWSGSSGPCGSFSASGRGGTGGKPSPMRRRWQSGLGEPSGIQMSNSRHGVGRFS</sequence>
<dbReference type="InterPro" id="IPR029058">
    <property type="entry name" value="AB_hydrolase_fold"/>
</dbReference>
<evidence type="ECO:0000313" key="3">
    <source>
        <dbReference type="EMBL" id="RBP22322.1"/>
    </source>
</evidence>
<proteinExistence type="predicted"/>
<name>A0ABX9GD85_9BURK</name>
<feature type="region of interest" description="Disordered" evidence="1">
    <location>
        <begin position="254"/>
        <end position="311"/>
    </location>
</feature>
<protein>
    <submittedName>
        <fullName evidence="3">Carboxylesterase</fullName>
    </submittedName>
</protein>
<dbReference type="Proteomes" id="UP000252124">
    <property type="component" value="Unassembled WGS sequence"/>
</dbReference>
<evidence type="ECO:0000259" key="2">
    <source>
        <dbReference type="Pfam" id="PF12146"/>
    </source>
</evidence>
<reference evidence="3 4" key="1">
    <citation type="submission" date="2018-06" db="EMBL/GenBank/DDBJ databases">
        <title>Genomic Encyclopedia of Type Strains, Phase III (KMG-III): the genomes of soil and plant-associated and newly described type strains.</title>
        <authorList>
            <person name="Whitman W."/>
        </authorList>
    </citation>
    <scope>NUCLEOTIDE SEQUENCE [LARGE SCALE GENOMIC DNA]</scope>
    <source>
        <strain evidence="3 4">CECT 7342</strain>
    </source>
</reference>